<dbReference type="EMBL" id="JACMRX010000002">
    <property type="protein sequence ID" value="KAF7996066.1"/>
    <property type="molecule type" value="Genomic_DNA"/>
</dbReference>
<keyword evidence="2" id="KW-1185">Reference proteome</keyword>
<comment type="caution">
    <text evidence="1">The sequence shown here is derived from an EMBL/GenBank/DDBJ whole genome shotgun (WGS) entry which is preliminary data.</text>
</comment>
<sequence length="153" mass="17409">MTKVNVRLYRKDWESDNEFKGIARGTDKSKIIDIRLVLHAAVHGTINSLDHLNAVLIKCGEGTPFEKLQLHRTKASKLIKNIIAPTFLKDLIDDIGEQDFSIILDESTDVFTNKFMAYCIRYFSIKSKKILTNYLGFSQVTGTTAVELYDVFC</sequence>
<dbReference type="PANTHER" id="PTHR37162">
    <property type="entry name" value="HAT FAMILY DIMERISATION DOMAINCONTAINING PROTEIN-RELATED"/>
    <property type="match status" value="1"/>
</dbReference>
<evidence type="ECO:0008006" key="3">
    <source>
        <dbReference type="Google" id="ProtNLM"/>
    </source>
</evidence>
<reference evidence="1 2" key="1">
    <citation type="submission" date="2020-08" db="EMBL/GenBank/DDBJ databases">
        <title>Aphidius gifuensis genome sequencing and assembly.</title>
        <authorList>
            <person name="Du Z."/>
        </authorList>
    </citation>
    <scope>NUCLEOTIDE SEQUENCE [LARGE SCALE GENOMIC DNA]</scope>
    <source>
        <strain evidence="1">YNYX2018</strain>
        <tissue evidence="1">Adults</tissue>
    </source>
</reference>
<protein>
    <recommendedName>
        <fullName evidence="3">DUF4371 domain-containing protein</fullName>
    </recommendedName>
</protein>
<evidence type="ECO:0000313" key="2">
    <source>
        <dbReference type="Proteomes" id="UP000639338"/>
    </source>
</evidence>
<evidence type="ECO:0000313" key="1">
    <source>
        <dbReference type="EMBL" id="KAF7996066.1"/>
    </source>
</evidence>
<organism evidence="1 2">
    <name type="scientific">Aphidius gifuensis</name>
    <name type="common">Parasitoid wasp</name>
    <dbReference type="NCBI Taxonomy" id="684658"/>
    <lineage>
        <taxon>Eukaryota</taxon>
        <taxon>Metazoa</taxon>
        <taxon>Ecdysozoa</taxon>
        <taxon>Arthropoda</taxon>
        <taxon>Hexapoda</taxon>
        <taxon>Insecta</taxon>
        <taxon>Pterygota</taxon>
        <taxon>Neoptera</taxon>
        <taxon>Endopterygota</taxon>
        <taxon>Hymenoptera</taxon>
        <taxon>Apocrita</taxon>
        <taxon>Ichneumonoidea</taxon>
        <taxon>Braconidae</taxon>
        <taxon>Aphidiinae</taxon>
        <taxon>Aphidius</taxon>
    </lineage>
</organism>
<proteinExistence type="predicted"/>
<dbReference type="PANTHER" id="PTHR37162:SF1">
    <property type="entry name" value="BED-TYPE DOMAIN-CONTAINING PROTEIN"/>
    <property type="match status" value="1"/>
</dbReference>
<dbReference type="OrthoDB" id="10023262at2759"/>
<gene>
    <name evidence="1" type="ORF">HCN44_009851</name>
</gene>
<dbReference type="AlphaFoldDB" id="A0A834Y166"/>
<name>A0A834Y166_APHGI</name>
<accession>A0A834Y166</accession>
<dbReference type="Proteomes" id="UP000639338">
    <property type="component" value="Unassembled WGS sequence"/>
</dbReference>